<dbReference type="EMBL" id="CR378677">
    <property type="protein sequence ID" value="CAG22552.1"/>
    <property type="molecule type" value="Genomic_DNA"/>
</dbReference>
<gene>
    <name evidence="1" type="ordered locus">PBPRB0679</name>
</gene>
<dbReference type="HOGENOM" id="CLU_2539644_0_0_6"/>
<name>Q6LJH8_PHOPR</name>
<proteinExistence type="predicted"/>
<reference evidence="2" key="1">
    <citation type="journal article" date="2005" name="Science">
        <title>Life at depth: Photobacterium profundum genome sequence and expression analysis.</title>
        <authorList>
            <person name="Vezzi A."/>
            <person name="Campanaro S."/>
            <person name="D'Angelo M."/>
            <person name="Simonato F."/>
            <person name="Vitulo N."/>
            <person name="Lauro F.M."/>
            <person name="Cestaro A."/>
            <person name="Malacrida G."/>
            <person name="Simionati B."/>
            <person name="Cannata N."/>
            <person name="Romualdi C."/>
            <person name="Bartlett D.H."/>
            <person name="Valle G."/>
        </authorList>
    </citation>
    <scope>NUCLEOTIDE SEQUENCE [LARGE SCALE GENOMIC DNA]</scope>
    <source>
        <strain evidence="2">ATCC BAA-1253 / SS9</strain>
    </source>
</reference>
<protein>
    <submittedName>
        <fullName evidence="1">Uncharacterized protein</fullName>
    </submittedName>
</protein>
<organism evidence="1 2">
    <name type="scientific">Photobacterium profundum (strain SS9)</name>
    <dbReference type="NCBI Taxonomy" id="298386"/>
    <lineage>
        <taxon>Bacteria</taxon>
        <taxon>Pseudomonadati</taxon>
        <taxon>Pseudomonadota</taxon>
        <taxon>Gammaproteobacteria</taxon>
        <taxon>Vibrionales</taxon>
        <taxon>Vibrionaceae</taxon>
        <taxon>Photobacterium</taxon>
    </lineage>
</organism>
<dbReference type="Proteomes" id="UP000000593">
    <property type="component" value="Chromosome 2"/>
</dbReference>
<keyword evidence="2" id="KW-1185">Reference proteome</keyword>
<sequence>MFSHLNAHRVTQYKAFSGITLWAEAIFPPNIVRNLMIRTLVTAISALLSEKIALSRPNLETSTRPRLHKEYELTMTVTITVIV</sequence>
<evidence type="ECO:0000313" key="2">
    <source>
        <dbReference type="Proteomes" id="UP000000593"/>
    </source>
</evidence>
<dbReference type="KEGG" id="ppr:PBPRB0679"/>
<dbReference type="AlphaFoldDB" id="Q6LJH8"/>
<dbReference type="RefSeq" id="WP_011220766.1">
    <property type="nucleotide sequence ID" value="NC_006371.1"/>
</dbReference>
<evidence type="ECO:0000313" key="1">
    <source>
        <dbReference type="EMBL" id="CAG22552.1"/>
    </source>
</evidence>
<accession>Q6LJH8</accession>